<reference evidence="2 3" key="1">
    <citation type="submission" date="2022-03" db="EMBL/GenBank/DDBJ databases">
        <title>Complete genome analysis of Roseomonas KG 17.1 : a prolific producer of plant growth promoters.</title>
        <authorList>
            <person name="Saadouli I."/>
            <person name="Najjari A."/>
            <person name="Mosbah A."/>
            <person name="Ouzari H.I."/>
        </authorList>
    </citation>
    <scope>NUCLEOTIDE SEQUENCE [LARGE SCALE GENOMIC DNA]</scope>
    <source>
        <strain evidence="2 3">KG17-1</strain>
    </source>
</reference>
<gene>
    <name evidence="2" type="ORF">MON41_22010</name>
</gene>
<dbReference type="InterPro" id="IPR006328">
    <property type="entry name" value="2-HAD"/>
</dbReference>
<evidence type="ECO:0000256" key="1">
    <source>
        <dbReference type="ARBA" id="ARBA00022801"/>
    </source>
</evidence>
<dbReference type="Gene3D" id="3.40.50.1000">
    <property type="entry name" value="HAD superfamily/HAD-like"/>
    <property type="match status" value="1"/>
</dbReference>
<sequence>MQSFTDIQALVFDVFGTVVDWRSGVARDASAFLARHAPGADPFAFADAWRLRYSPAMQEVRSGRRPFTRLDVLHRENLEAVLPQFGIDPADVVSSELDALNLAWHSLDPWPDSVPGLARLKRRFIIAPLSNGNIRLMLDMAKRAGLPWDAILGAEVVQAYKPAPEAYLRTAEVLMLKPAQVCLVAAHNGDLAAARQCGLRTAFIPRTTEHGPDQATDLRPESDWDAIAADMEDLAEQLGL</sequence>
<dbReference type="PANTHER" id="PTHR43316:SF3">
    <property type="entry name" value="HALOACID DEHALOGENASE, TYPE II (AFU_ORTHOLOGUE AFUA_2G07750)-RELATED"/>
    <property type="match status" value="1"/>
</dbReference>
<dbReference type="InterPro" id="IPR006439">
    <property type="entry name" value="HAD-SF_hydro_IA"/>
</dbReference>
<dbReference type="NCBIfam" id="TIGR01493">
    <property type="entry name" value="HAD-SF-IA-v2"/>
    <property type="match status" value="1"/>
</dbReference>
<dbReference type="CDD" id="cd02588">
    <property type="entry name" value="HAD_L2-DEX"/>
    <property type="match status" value="1"/>
</dbReference>
<dbReference type="InterPro" id="IPR051540">
    <property type="entry name" value="S-2-haloacid_dehalogenase"/>
</dbReference>
<organism evidence="2 3">
    <name type="scientific">Teichococcus vastitatis</name>
    <dbReference type="NCBI Taxonomy" id="2307076"/>
    <lineage>
        <taxon>Bacteria</taxon>
        <taxon>Pseudomonadati</taxon>
        <taxon>Pseudomonadota</taxon>
        <taxon>Alphaproteobacteria</taxon>
        <taxon>Acetobacterales</taxon>
        <taxon>Roseomonadaceae</taxon>
        <taxon>Roseomonas</taxon>
    </lineage>
</organism>
<accession>A0ABS9WAJ6</accession>
<dbReference type="Gene3D" id="1.10.150.750">
    <property type="match status" value="1"/>
</dbReference>
<dbReference type="SUPFAM" id="SSF56784">
    <property type="entry name" value="HAD-like"/>
    <property type="match status" value="1"/>
</dbReference>
<dbReference type="PANTHER" id="PTHR43316">
    <property type="entry name" value="HYDROLASE, HALOACID DELAHOGENASE-RELATED"/>
    <property type="match status" value="1"/>
</dbReference>
<dbReference type="Pfam" id="PF00702">
    <property type="entry name" value="Hydrolase"/>
    <property type="match status" value="1"/>
</dbReference>
<dbReference type="PRINTS" id="PR00413">
    <property type="entry name" value="HADHALOGNASE"/>
</dbReference>
<evidence type="ECO:0000313" key="3">
    <source>
        <dbReference type="Proteomes" id="UP001201985"/>
    </source>
</evidence>
<dbReference type="InterPro" id="IPR036412">
    <property type="entry name" value="HAD-like_sf"/>
</dbReference>
<evidence type="ECO:0000313" key="2">
    <source>
        <dbReference type="EMBL" id="MCI0756319.1"/>
    </source>
</evidence>
<proteinExistence type="predicted"/>
<dbReference type="Proteomes" id="UP001201985">
    <property type="component" value="Unassembled WGS sequence"/>
</dbReference>
<comment type="caution">
    <text evidence="2">The sequence shown here is derived from an EMBL/GenBank/DDBJ whole genome shotgun (WGS) entry which is preliminary data.</text>
</comment>
<dbReference type="EMBL" id="JALBUU010000125">
    <property type="protein sequence ID" value="MCI0756319.1"/>
    <property type="molecule type" value="Genomic_DNA"/>
</dbReference>
<protein>
    <submittedName>
        <fullName evidence="2">Haloacid dehalogenase type II</fullName>
    </submittedName>
</protein>
<dbReference type="RefSeq" id="WP_120009904.1">
    <property type="nucleotide sequence ID" value="NZ_JALBUU010000125.1"/>
</dbReference>
<dbReference type="NCBIfam" id="TIGR01428">
    <property type="entry name" value="HAD_type_II"/>
    <property type="match status" value="1"/>
</dbReference>
<keyword evidence="3" id="KW-1185">Reference proteome</keyword>
<dbReference type="InterPro" id="IPR023214">
    <property type="entry name" value="HAD_sf"/>
</dbReference>
<name>A0ABS9WAJ6_9PROT</name>
<keyword evidence="1" id="KW-0378">Hydrolase</keyword>